<dbReference type="InterPro" id="IPR050109">
    <property type="entry name" value="HTH-type_TetR-like_transc_reg"/>
</dbReference>
<dbReference type="STRING" id="52131.GA0061100_1011178"/>
<gene>
    <name evidence="6" type="ORF">GA0061100_1011178</name>
</gene>
<reference evidence="7" key="1">
    <citation type="submission" date="2016-08" db="EMBL/GenBank/DDBJ databases">
        <authorList>
            <person name="Varghese N."/>
            <person name="Submissions Spin"/>
        </authorList>
    </citation>
    <scope>NUCLEOTIDE SEQUENCE [LARGE SCALE GENOMIC DNA]</scope>
    <source>
        <strain evidence="7">CCBAU 57015</strain>
    </source>
</reference>
<evidence type="ECO:0000256" key="4">
    <source>
        <dbReference type="PROSITE-ProRule" id="PRU00335"/>
    </source>
</evidence>
<organism evidence="6 7">
    <name type="scientific">Rhizobium hainanense</name>
    <dbReference type="NCBI Taxonomy" id="52131"/>
    <lineage>
        <taxon>Bacteria</taxon>
        <taxon>Pseudomonadati</taxon>
        <taxon>Pseudomonadota</taxon>
        <taxon>Alphaproteobacteria</taxon>
        <taxon>Hyphomicrobiales</taxon>
        <taxon>Rhizobiaceae</taxon>
        <taxon>Rhizobium/Agrobacterium group</taxon>
        <taxon>Rhizobium</taxon>
    </lineage>
</organism>
<proteinExistence type="predicted"/>
<dbReference type="InterPro" id="IPR009057">
    <property type="entry name" value="Homeodomain-like_sf"/>
</dbReference>
<sequence>MAPRITPEEVASRRDTILNAAKWCFLNFGFAKTSLDDIAKRACISRTLLYKTFSNKEDIYTAVFRHWLISRHPLAKAAVAGDGTQRERLFEVCRIMLIEPWADMVGAPMAGEFYEVCERLDPEIDALHHKIAFECISAILGDELAADVFMKSLDGQIGDDPSVPILEKRVRLLIDRFT</sequence>
<dbReference type="GO" id="GO:0000976">
    <property type="term" value="F:transcription cis-regulatory region binding"/>
    <property type="evidence" value="ECO:0007669"/>
    <property type="project" value="TreeGrafter"/>
</dbReference>
<keyword evidence="7" id="KW-1185">Reference proteome</keyword>
<dbReference type="GO" id="GO:0003700">
    <property type="term" value="F:DNA-binding transcription factor activity"/>
    <property type="evidence" value="ECO:0007669"/>
    <property type="project" value="TreeGrafter"/>
</dbReference>
<dbReference type="PRINTS" id="PR00455">
    <property type="entry name" value="HTHTETR"/>
</dbReference>
<evidence type="ECO:0000256" key="2">
    <source>
        <dbReference type="ARBA" id="ARBA00023125"/>
    </source>
</evidence>
<dbReference type="EMBL" id="FMAC01000001">
    <property type="protein sequence ID" value="SCB12807.1"/>
    <property type="molecule type" value="Genomic_DNA"/>
</dbReference>
<evidence type="ECO:0000259" key="5">
    <source>
        <dbReference type="PROSITE" id="PS50977"/>
    </source>
</evidence>
<evidence type="ECO:0000256" key="1">
    <source>
        <dbReference type="ARBA" id="ARBA00023015"/>
    </source>
</evidence>
<dbReference type="OrthoDB" id="8478851at2"/>
<feature type="DNA-binding region" description="H-T-H motif" evidence="4">
    <location>
        <begin position="34"/>
        <end position="53"/>
    </location>
</feature>
<dbReference type="Gene3D" id="1.10.357.10">
    <property type="entry name" value="Tetracycline Repressor, domain 2"/>
    <property type="match status" value="1"/>
</dbReference>
<keyword evidence="3" id="KW-0804">Transcription</keyword>
<evidence type="ECO:0000256" key="3">
    <source>
        <dbReference type="ARBA" id="ARBA00023163"/>
    </source>
</evidence>
<dbReference type="PROSITE" id="PS50977">
    <property type="entry name" value="HTH_TETR_2"/>
    <property type="match status" value="1"/>
</dbReference>
<dbReference type="SUPFAM" id="SSF46689">
    <property type="entry name" value="Homeodomain-like"/>
    <property type="match status" value="1"/>
</dbReference>
<dbReference type="Pfam" id="PF00440">
    <property type="entry name" value="TetR_N"/>
    <property type="match status" value="1"/>
</dbReference>
<protein>
    <submittedName>
        <fullName evidence="6">Transcriptional regulator, TetR family</fullName>
    </submittedName>
</protein>
<keyword evidence="1" id="KW-0805">Transcription regulation</keyword>
<dbReference type="AlphaFoldDB" id="A0A1C3UBU2"/>
<dbReference type="Proteomes" id="UP000186228">
    <property type="component" value="Unassembled WGS sequence"/>
</dbReference>
<dbReference type="InterPro" id="IPR001647">
    <property type="entry name" value="HTH_TetR"/>
</dbReference>
<evidence type="ECO:0000313" key="6">
    <source>
        <dbReference type="EMBL" id="SCB12807.1"/>
    </source>
</evidence>
<feature type="domain" description="HTH tetR-type" evidence="5">
    <location>
        <begin position="11"/>
        <end position="71"/>
    </location>
</feature>
<dbReference type="PANTHER" id="PTHR30055:SF234">
    <property type="entry name" value="HTH-TYPE TRANSCRIPTIONAL REGULATOR BETI"/>
    <property type="match status" value="1"/>
</dbReference>
<evidence type="ECO:0000313" key="7">
    <source>
        <dbReference type="Proteomes" id="UP000186228"/>
    </source>
</evidence>
<name>A0A1C3UBU2_9HYPH</name>
<accession>A0A1C3UBU2</accession>
<keyword evidence="2 4" id="KW-0238">DNA-binding</keyword>
<dbReference type="PANTHER" id="PTHR30055">
    <property type="entry name" value="HTH-TYPE TRANSCRIPTIONAL REGULATOR RUTR"/>
    <property type="match status" value="1"/>
</dbReference>